<reference evidence="1 2" key="1">
    <citation type="journal article" date="2023" name="Life. Sci Alliance">
        <title>Evolutionary insights into 3D genome organization and epigenetic landscape of Vigna mungo.</title>
        <authorList>
            <person name="Junaid A."/>
            <person name="Singh B."/>
            <person name="Bhatia S."/>
        </authorList>
    </citation>
    <scope>NUCLEOTIDE SEQUENCE [LARGE SCALE GENOMIC DNA]</scope>
    <source>
        <strain evidence="1">Urdbean</strain>
    </source>
</reference>
<evidence type="ECO:0000313" key="2">
    <source>
        <dbReference type="Proteomes" id="UP001374535"/>
    </source>
</evidence>
<dbReference type="EMBL" id="CP144694">
    <property type="protein sequence ID" value="WVZ02800.1"/>
    <property type="molecule type" value="Genomic_DNA"/>
</dbReference>
<protein>
    <submittedName>
        <fullName evidence="1">Uncharacterized protein</fullName>
    </submittedName>
</protein>
<gene>
    <name evidence="1" type="ORF">V8G54_023606</name>
</gene>
<accession>A0AAQ3N5I1</accession>
<dbReference type="Proteomes" id="UP001374535">
    <property type="component" value="Chromosome 7"/>
</dbReference>
<organism evidence="1 2">
    <name type="scientific">Vigna mungo</name>
    <name type="common">Black gram</name>
    <name type="synonym">Phaseolus mungo</name>
    <dbReference type="NCBI Taxonomy" id="3915"/>
    <lineage>
        <taxon>Eukaryota</taxon>
        <taxon>Viridiplantae</taxon>
        <taxon>Streptophyta</taxon>
        <taxon>Embryophyta</taxon>
        <taxon>Tracheophyta</taxon>
        <taxon>Spermatophyta</taxon>
        <taxon>Magnoliopsida</taxon>
        <taxon>eudicotyledons</taxon>
        <taxon>Gunneridae</taxon>
        <taxon>Pentapetalae</taxon>
        <taxon>rosids</taxon>
        <taxon>fabids</taxon>
        <taxon>Fabales</taxon>
        <taxon>Fabaceae</taxon>
        <taxon>Papilionoideae</taxon>
        <taxon>50 kb inversion clade</taxon>
        <taxon>NPAAA clade</taxon>
        <taxon>indigoferoid/millettioid clade</taxon>
        <taxon>Phaseoleae</taxon>
        <taxon>Vigna</taxon>
    </lineage>
</organism>
<keyword evidence="2" id="KW-1185">Reference proteome</keyword>
<evidence type="ECO:0000313" key="1">
    <source>
        <dbReference type="EMBL" id="WVZ02800.1"/>
    </source>
</evidence>
<dbReference type="AlphaFoldDB" id="A0AAQ3N5I1"/>
<name>A0AAQ3N5I1_VIGMU</name>
<proteinExistence type="predicted"/>
<sequence length="117" mass="13143">MLNSRQGCTVFTASIIVVHTNSSHGAPTQQFLLAMHQKSANNDSFSFFKNGITAQQMHHFNATQRLTLSISQQWHVITLQIHRISSSQVKKQCLTTKLATKNIPNCDRNRYGILGCD</sequence>